<protein>
    <submittedName>
        <fullName evidence="1">Uncharacterized protein</fullName>
    </submittedName>
</protein>
<dbReference type="Proteomes" id="UP000548726">
    <property type="component" value="Unassembled WGS sequence"/>
</dbReference>
<gene>
    <name evidence="1" type="ORF">DmAi_14120</name>
</gene>
<reference evidence="1 2" key="1">
    <citation type="journal article" date="2020" name="Cell Rep.">
        <title>Local necrotic cells trigger systemic immune activation via gut microbiome dysbiosis in Drosophila.</title>
        <authorList>
            <person name="Kosakamoto H."/>
            <person name="Yamauchi T."/>
            <person name="Akuzawa-Tokita Y."/>
            <person name="Nishimura K."/>
            <person name="Soga T."/>
            <person name="Murakami T."/>
            <person name="Mori H."/>
            <person name="Yamamoto K."/>
            <person name="Miyazaki R."/>
            <person name="Koto A."/>
            <person name="Miura M."/>
            <person name="Obata F."/>
        </authorList>
    </citation>
    <scope>NUCLEOTIDE SEQUENCE [LARGE SCALE GENOMIC DNA]</scope>
    <source>
        <strain evidence="1 2">Ai</strain>
    </source>
</reference>
<evidence type="ECO:0000313" key="2">
    <source>
        <dbReference type="Proteomes" id="UP000548726"/>
    </source>
</evidence>
<comment type="caution">
    <text evidence="1">The sequence shown here is derived from an EMBL/GenBank/DDBJ whole genome shotgun (WGS) entry which is preliminary data.</text>
</comment>
<dbReference type="RefSeq" id="WP_202205709.1">
    <property type="nucleotide sequence ID" value="NZ_BLJP01000003.1"/>
</dbReference>
<proteinExistence type="predicted"/>
<accession>A0A6V8I704</accession>
<sequence length="112" mass="12273">MSKDIGKVTNNVRKLPFSAMVLVGLFTLPLTACSTSSFKIVCPQIVPWTAKFQHQVADEIRANPNLVVLPEIARQDVTLRDQVRACQSLFGNLWMSVSPGEIGAHGDEDHGL</sequence>
<name>A0A6V8I704_9PROT</name>
<keyword evidence="2" id="KW-1185">Reference proteome</keyword>
<dbReference type="EMBL" id="BLJP01000003">
    <property type="protein sequence ID" value="GFE93353.1"/>
    <property type="molecule type" value="Genomic_DNA"/>
</dbReference>
<evidence type="ECO:0000313" key="1">
    <source>
        <dbReference type="EMBL" id="GFE93353.1"/>
    </source>
</evidence>
<dbReference type="AlphaFoldDB" id="A0A6V8I704"/>
<organism evidence="1 2">
    <name type="scientific">Acetobacter persici</name>
    <dbReference type="NCBI Taxonomy" id="1076596"/>
    <lineage>
        <taxon>Bacteria</taxon>
        <taxon>Pseudomonadati</taxon>
        <taxon>Pseudomonadota</taxon>
        <taxon>Alphaproteobacteria</taxon>
        <taxon>Acetobacterales</taxon>
        <taxon>Acetobacteraceae</taxon>
        <taxon>Acetobacter</taxon>
    </lineage>
</organism>